<evidence type="ECO:0000256" key="4">
    <source>
        <dbReference type="SAM" id="SignalP"/>
    </source>
</evidence>
<keyword evidence="3" id="KW-1003">Cell membrane</keyword>
<evidence type="ECO:0000313" key="6">
    <source>
        <dbReference type="Proteomes" id="UP000219482"/>
    </source>
</evidence>
<accession>A0A286H4H8</accession>
<protein>
    <submittedName>
        <fullName evidence="5">Lipoprotein LprG</fullName>
    </submittedName>
</protein>
<dbReference type="CDD" id="cd16334">
    <property type="entry name" value="LppX-like"/>
    <property type="match status" value="1"/>
</dbReference>
<feature type="chain" id="PRO_5013284492" evidence="4">
    <location>
        <begin position="21"/>
        <end position="234"/>
    </location>
</feature>
<dbReference type="OrthoDB" id="5143207at2"/>
<dbReference type="Pfam" id="PF07161">
    <property type="entry name" value="LppX_LprAFG"/>
    <property type="match status" value="1"/>
</dbReference>
<evidence type="ECO:0000313" key="5">
    <source>
        <dbReference type="EMBL" id="SOE02194.1"/>
    </source>
</evidence>
<organism evidence="5 6">
    <name type="scientific">Blastococcus haudaquaticus</name>
    <dbReference type="NCBI Taxonomy" id="1938745"/>
    <lineage>
        <taxon>Bacteria</taxon>
        <taxon>Bacillati</taxon>
        <taxon>Actinomycetota</taxon>
        <taxon>Actinomycetes</taxon>
        <taxon>Geodermatophilales</taxon>
        <taxon>Geodermatophilaceae</taxon>
        <taxon>Blastococcus</taxon>
    </lineage>
</organism>
<name>A0A286H4H8_9ACTN</name>
<dbReference type="EMBL" id="OCNK01000004">
    <property type="protein sequence ID" value="SOE02194.1"/>
    <property type="molecule type" value="Genomic_DNA"/>
</dbReference>
<evidence type="ECO:0000256" key="1">
    <source>
        <dbReference type="ARBA" id="ARBA00004196"/>
    </source>
</evidence>
<dbReference type="AlphaFoldDB" id="A0A286H4H8"/>
<reference evidence="6" key="1">
    <citation type="submission" date="2017-09" db="EMBL/GenBank/DDBJ databases">
        <authorList>
            <person name="Varghese N."/>
            <person name="Submissions S."/>
        </authorList>
    </citation>
    <scope>NUCLEOTIDE SEQUENCE [LARGE SCALE GENOMIC DNA]</scope>
    <source>
        <strain evidence="6">DSM 44270</strain>
    </source>
</reference>
<keyword evidence="4" id="KW-0732">Signal</keyword>
<comment type="subcellular location">
    <subcellularLocation>
        <location evidence="1">Cell envelope</location>
    </subcellularLocation>
</comment>
<evidence type="ECO:0000256" key="3">
    <source>
        <dbReference type="ARBA" id="ARBA00022475"/>
    </source>
</evidence>
<dbReference type="RefSeq" id="WP_097185126.1">
    <property type="nucleotide sequence ID" value="NZ_OCNK01000004.1"/>
</dbReference>
<proteinExistence type="inferred from homology"/>
<dbReference type="SUPFAM" id="SSF89392">
    <property type="entry name" value="Prokaryotic lipoproteins and lipoprotein localization factors"/>
    <property type="match status" value="1"/>
</dbReference>
<keyword evidence="5" id="KW-0449">Lipoprotein</keyword>
<dbReference type="Gene3D" id="2.50.20.20">
    <property type="match status" value="1"/>
</dbReference>
<dbReference type="InterPro" id="IPR009830">
    <property type="entry name" value="LppX/LprAFG"/>
</dbReference>
<dbReference type="Proteomes" id="UP000219482">
    <property type="component" value="Unassembled WGS sequence"/>
</dbReference>
<sequence>MRRTLAPVLALALLAVPALTACTSDGGSDGESATELLADAKRTLDGTDSLHFVLSSENAPETGSELVGGEGDIARPASFQGTLQVLAMGSTLDLAVISVDGTVYAQLPFTSGYSVVDPAQFGFGDPGALIDPGTGISQLLSEAENAELGEERRVDGEVVREVTAELPGALVEQLLTSEDPSRAVQARFSVAVESGELLRAELTGPFFAATDDASYILELSDFGADVEITAPATG</sequence>
<dbReference type="PROSITE" id="PS51257">
    <property type="entry name" value="PROKAR_LIPOPROTEIN"/>
    <property type="match status" value="1"/>
</dbReference>
<dbReference type="GO" id="GO:0030313">
    <property type="term" value="C:cell envelope"/>
    <property type="evidence" value="ECO:0007669"/>
    <property type="project" value="UniProtKB-SubCell"/>
</dbReference>
<comment type="similarity">
    <text evidence="2">Belongs to the LppX/LprAFG lipoprotein family.</text>
</comment>
<gene>
    <name evidence="5" type="ORF">SAMN06272739_3403</name>
</gene>
<keyword evidence="6" id="KW-1185">Reference proteome</keyword>
<keyword evidence="3" id="KW-0472">Membrane</keyword>
<evidence type="ECO:0000256" key="2">
    <source>
        <dbReference type="ARBA" id="ARBA00009194"/>
    </source>
</evidence>
<dbReference type="InterPro" id="IPR029046">
    <property type="entry name" value="LolA/LolB/LppX"/>
</dbReference>
<feature type="signal peptide" evidence="4">
    <location>
        <begin position="1"/>
        <end position="20"/>
    </location>
</feature>